<organism evidence="1 2">
    <name type="scientific">Limisphaera ngatamarikiensis</name>
    <dbReference type="NCBI Taxonomy" id="1324935"/>
    <lineage>
        <taxon>Bacteria</taxon>
        <taxon>Pseudomonadati</taxon>
        <taxon>Verrucomicrobiota</taxon>
        <taxon>Verrucomicrobiia</taxon>
        <taxon>Limisphaerales</taxon>
        <taxon>Limisphaeraceae</taxon>
        <taxon>Limisphaera</taxon>
    </lineage>
</organism>
<name>A0A6M1S211_9BACT</name>
<sequence length="374" mass="41078">MKAVVHCGRFFPGGSTAARLLAGFGPGMVLCLAGLTGLVAAEGSGPVGSPADRLPPHIRQLTWFGERADWSHDGRRILFLSKTFGDAMELDLATGRIRNLTAHYPHHGYTRALYLANGDILLSGPETFDPRRPGEARVQCWLYVLNPRVEAPPVPLGTKCSEGPAVSRRRLHLAWTHVAAQYPEEMPAGTSRIWEADLVYEGGRPRLANRRLVLDSRALPFRCTLETQNFRPPDEKELIFSAYGYQGTEVCGVNLETGVVTNYSQAPDQYDEPEGIFPDGTATLVECDRQNRLGPGAVDLWRLELDGSGRYERLTFFSDFPGYKASNPVVSDDGRYIAFQLARSKDAAGVGHGIFLFDLRAWAAERAGTVSGSR</sequence>
<evidence type="ECO:0000313" key="1">
    <source>
        <dbReference type="EMBL" id="NGO39420.1"/>
    </source>
</evidence>
<dbReference type="InterPro" id="IPR011042">
    <property type="entry name" value="6-blade_b-propeller_TolB-like"/>
</dbReference>
<gene>
    <name evidence="1" type="ORF">G4L39_08410</name>
</gene>
<proteinExistence type="predicted"/>
<dbReference type="AlphaFoldDB" id="A0A6M1S211"/>
<dbReference type="Gene3D" id="2.120.10.30">
    <property type="entry name" value="TolB, C-terminal domain"/>
    <property type="match status" value="1"/>
</dbReference>
<protein>
    <submittedName>
        <fullName evidence="1">Uncharacterized protein</fullName>
    </submittedName>
</protein>
<reference evidence="1 2" key="1">
    <citation type="submission" date="2020-02" db="EMBL/GenBank/DDBJ databases">
        <title>Draft genome sequence of Limisphaera ngatamarikiensis NGM72.4T, a thermophilic Verrucomicrobia grouped in subdivision 3.</title>
        <authorList>
            <person name="Carere C.R."/>
            <person name="Steen J."/>
            <person name="Hugenholtz P."/>
            <person name="Stott M.B."/>
        </authorList>
    </citation>
    <scope>NUCLEOTIDE SEQUENCE [LARGE SCALE GENOMIC DNA]</scope>
    <source>
        <strain evidence="1 2">NGM72.4</strain>
    </source>
</reference>
<keyword evidence="2" id="KW-1185">Reference proteome</keyword>
<dbReference type="EMBL" id="JAAKYA010000053">
    <property type="protein sequence ID" value="NGO39420.1"/>
    <property type="molecule type" value="Genomic_DNA"/>
</dbReference>
<comment type="caution">
    <text evidence="1">The sequence shown here is derived from an EMBL/GenBank/DDBJ whole genome shotgun (WGS) entry which is preliminary data.</text>
</comment>
<accession>A0A6M1S211</accession>
<dbReference type="SUPFAM" id="SSF82171">
    <property type="entry name" value="DPP6 N-terminal domain-like"/>
    <property type="match status" value="1"/>
</dbReference>
<dbReference type="RefSeq" id="WP_165107427.1">
    <property type="nucleotide sequence ID" value="NZ_JAAKYA010000053.1"/>
</dbReference>
<dbReference type="Proteomes" id="UP000477311">
    <property type="component" value="Unassembled WGS sequence"/>
</dbReference>
<evidence type="ECO:0000313" key="2">
    <source>
        <dbReference type="Proteomes" id="UP000477311"/>
    </source>
</evidence>